<evidence type="ECO:0000313" key="2">
    <source>
        <dbReference type="EMBL" id="RAK12425.1"/>
    </source>
</evidence>
<name>A0A327XYE5_9RHOB</name>
<proteinExistence type="predicted"/>
<sequence>MAAKTRIGKGWQAQVARRGVPKSKVFPSRREAQESPYVSEIVRCATFPLCLGWAGQDNDVEYSPERKSAMLKRTLPPNSMAIRQLSQEEGISEAARHQWRAEARSKGQLLPDADAGPEG</sequence>
<reference evidence="2 3" key="1">
    <citation type="submission" date="2018-06" db="EMBL/GenBank/DDBJ databases">
        <title>Genomic Encyclopedia of Archaeal and Bacterial Type Strains, Phase II (KMG-II): from individual species to whole genera.</title>
        <authorList>
            <person name="Goeker M."/>
        </authorList>
    </citation>
    <scope>NUCLEOTIDE SEQUENCE [LARGE SCALE GENOMIC DNA]</scope>
    <source>
        <strain evidence="2 3">DSM 22011</strain>
    </source>
</reference>
<dbReference type="AlphaFoldDB" id="A0A327XYE5"/>
<evidence type="ECO:0000313" key="3">
    <source>
        <dbReference type="Proteomes" id="UP000249165"/>
    </source>
</evidence>
<evidence type="ECO:0000256" key="1">
    <source>
        <dbReference type="SAM" id="MobiDB-lite"/>
    </source>
</evidence>
<comment type="caution">
    <text evidence="2">The sequence shown here is derived from an EMBL/GenBank/DDBJ whole genome shotgun (WGS) entry which is preliminary data.</text>
</comment>
<feature type="compositionally biased region" description="Basic and acidic residues" evidence="1">
    <location>
        <begin position="94"/>
        <end position="105"/>
    </location>
</feature>
<organism evidence="2 3">
    <name type="scientific">Salipiger aestuarii</name>
    <dbReference type="NCBI Taxonomy" id="568098"/>
    <lineage>
        <taxon>Bacteria</taxon>
        <taxon>Pseudomonadati</taxon>
        <taxon>Pseudomonadota</taxon>
        <taxon>Alphaproteobacteria</taxon>
        <taxon>Rhodobacterales</taxon>
        <taxon>Roseobacteraceae</taxon>
        <taxon>Salipiger</taxon>
    </lineage>
</organism>
<evidence type="ECO:0008006" key="4">
    <source>
        <dbReference type="Google" id="ProtNLM"/>
    </source>
</evidence>
<dbReference type="EMBL" id="QLMG01000042">
    <property type="protein sequence ID" value="RAK12425.1"/>
    <property type="molecule type" value="Genomic_DNA"/>
</dbReference>
<gene>
    <name evidence="2" type="ORF">ATI53_104233</name>
</gene>
<dbReference type="Proteomes" id="UP000249165">
    <property type="component" value="Unassembled WGS sequence"/>
</dbReference>
<keyword evidence="3" id="KW-1185">Reference proteome</keyword>
<accession>A0A327XYE5</accession>
<protein>
    <recommendedName>
        <fullName evidence="4">Transposase</fullName>
    </recommendedName>
</protein>
<dbReference type="RefSeq" id="WP_009502684.1">
    <property type="nucleotide sequence ID" value="NZ_LIGK01000041.1"/>
</dbReference>
<dbReference type="OrthoDB" id="9813126at2"/>
<feature type="region of interest" description="Disordered" evidence="1">
    <location>
        <begin position="87"/>
        <end position="119"/>
    </location>
</feature>